<dbReference type="FunFam" id="3.40.50.720:FF:000084">
    <property type="entry name" value="Short-chain dehydrogenase reductase"/>
    <property type="match status" value="1"/>
</dbReference>
<keyword evidence="4" id="KW-1185">Reference proteome</keyword>
<evidence type="ECO:0000256" key="2">
    <source>
        <dbReference type="ARBA" id="ARBA00023002"/>
    </source>
</evidence>
<dbReference type="Proteomes" id="UP000198348">
    <property type="component" value="Unassembled WGS sequence"/>
</dbReference>
<evidence type="ECO:0000313" key="4">
    <source>
        <dbReference type="Proteomes" id="UP000198348"/>
    </source>
</evidence>
<dbReference type="InterPro" id="IPR020904">
    <property type="entry name" value="Sc_DH/Rdtase_CS"/>
</dbReference>
<dbReference type="Gene3D" id="3.40.50.720">
    <property type="entry name" value="NAD(P)-binding Rossmann-like Domain"/>
    <property type="match status" value="1"/>
</dbReference>
<evidence type="ECO:0000256" key="1">
    <source>
        <dbReference type="ARBA" id="ARBA00006484"/>
    </source>
</evidence>
<dbReference type="InterPro" id="IPR002347">
    <property type="entry name" value="SDR_fam"/>
</dbReference>
<gene>
    <name evidence="3" type="ORF">SAMN06265360_1247</name>
</gene>
<dbReference type="PRINTS" id="PR00081">
    <property type="entry name" value="GDHRDH"/>
</dbReference>
<comment type="similarity">
    <text evidence="1">Belongs to the short-chain dehydrogenases/reductases (SDR) family.</text>
</comment>
<dbReference type="SUPFAM" id="SSF51735">
    <property type="entry name" value="NAD(P)-binding Rossmann-fold domains"/>
    <property type="match status" value="1"/>
</dbReference>
<reference evidence="3 4" key="1">
    <citation type="submission" date="2017-06" db="EMBL/GenBank/DDBJ databases">
        <authorList>
            <person name="Kim H.J."/>
            <person name="Triplett B.A."/>
        </authorList>
    </citation>
    <scope>NUCLEOTIDE SEQUENCE [LARGE SCALE GENOMIC DNA]</scope>
    <source>
        <strain evidence="3 4">DSM 45207</strain>
    </source>
</reference>
<accession>A0A238ZQI7</accession>
<dbReference type="PROSITE" id="PS00061">
    <property type="entry name" value="ADH_SHORT"/>
    <property type="match status" value="1"/>
</dbReference>
<dbReference type="PRINTS" id="PR00080">
    <property type="entry name" value="SDRFAMILY"/>
</dbReference>
<dbReference type="NCBIfam" id="NF005559">
    <property type="entry name" value="PRK07231.1"/>
    <property type="match status" value="1"/>
</dbReference>
<evidence type="ECO:0000313" key="3">
    <source>
        <dbReference type="EMBL" id="SNR85600.1"/>
    </source>
</evidence>
<dbReference type="InterPro" id="IPR036291">
    <property type="entry name" value="NAD(P)-bd_dom_sf"/>
</dbReference>
<name>A0A238ZQI7_9PSEU</name>
<dbReference type="Pfam" id="PF13561">
    <property type="entry name" value="adh_short_C2"/>
    <property type="match status" value="1"/>
</dbReference>
<organism evidence="3 4">
    <name type="scientific">Haloechinothrix alba</name>
    <dbReference type="NCBI Taxonomy" id="664784"/>
    <lineage>
        <taxon>Bacteria</taxon>
        <taxon>Bacillati</taxon>
        <taxon>Actinomycetota</taxon>
        <taxon>Actinomycetes</taxon>
        <taxon>Pseudonocardiales</taxon>
        <taxon>Pseudonocardiaceae</taxon>
        <taxon>Haloechinothrix</taxon>
    </lineage>
</organism>
<keyword evidence="2" id="KW-0560">Oxidoreductase</keyword>
<dbReference type="PANTHER" id="PTHR42760">
    <property type="entry name" value="SHORT-CHAIN DEHYDROGENASES/REDUCTASES FAMILY MEMBER"/>
    <property type="match status" value="1"/>
</dbReference>
<dbReference type="AlphaFoldDB" id="A0A238ZQI7"/>
<proteinExistence type="inferred from homology"/>
<dbReference type="GO" id="GO:0016616">
    <property type="term" value="F:oxidoreductase activity, acting on the CH-OH group of donors, NAD or NADP as acceptor"/>
    <property type="evidence" value="ECO:0007669"/>
    <property type="project" value="TreeGrafter"/>
</dbReference>
<dbReference type="EMBL" id="FZNW01000024">
    <property type="protein sequence ID" value="SNR85600.1"/>
    <property type="molecule type" value="Genomic_DNA"/>
</dbReference>
<protein>
    <submittedName>
        <fullName evidence="3">3alpha(Or 20beta)-hydroxysteroid dehydrogenase</fullName>
    </submittedName>
</protein>
<dbReference type="PANTHER" id="PTHR42760:SF133">
    <property type="entry name" value="3-OXOACYL-[ACYL-CARRIER-PROTEIN] REDUCTASE"/>
    <property type="match status" value="1"/>
</dbReference>
<sequence length="256" mass="27235">MKHVLLIASVERMGRTDGKVAVITGGARGMGASHARHLVAEGAAAIICDILDDDGKALADELGPRARYMHLDVTQPDQWQDVVATTVEEFGKLDVLVNNAGIVNGSTIQKFDPDKWREILDVNLTGTFLGIQAVTDAMIAAGGGSIMNVSSVEGLRGSPWAHGYVATKWAVRGLAKSVALELAQHNIRVNSLHPGLIRTPMTEGIPDDMVKIPLGRSADPSEVSTFVVFLASDESRYATGTEFVMDGGLVADVPHK</sequence>